<reference evidence="2" key="1">
    <citation type="submission" date="2014-09" db="EMBL/GenBank/DDBJ databases">
        <authorList>
            <person name="Magalhaes I.L.F."/>
            <person name="Oliveira U."/>
            <person name="Santos F.R."/>
            <person name="Vidigal T.H.D.A."/>
            <person name="Brescovit A.D."/>
            <person name="Santos A.J."/>
        </authorList>
    </citation>
    <scope>NUCLEOTIDE SEQUENCE</scope>
    <source>
        <tissue evidence="2">Shoot tissue taken approximately 20 cm above the soil surface</tissue>
    </source>
</reference>
<reference evidence="2" key="2">
    <citation type="journal article" date="2015" name="Data Brief">
        <title>Shoot transcriptome of the giant reed, Arundo donax.</title>
        <authorList>
            <person name="Barrero R.A."/>
            <person name="Guerrero F.D."/>
            <person name="Moolhuijzen P."/>
            <person name="Goolsby J.A."/>
            <person name="Tidwell J."/>
            <person name="Bellgard S.E."/>
            <person name="Bellgard M.I."/>
        </authorList>
    </citation>
    <scope>NUCLEOTIDE SEQUENCE</scope>
    <source>
        <tissue evidence="2">Shoot tissue taken approximately 20 cm above the soil surface</tissue>
    </source>
</reference>
<protein>
    <submittedName>
        <fullName evidence="2">Uncharacterized protein</fullName>
    </submittedName>
</protein>
<feature type="compositionally biased region" description="Low complexity" evidence="1">
    <location>
        <begin position="1"/>
        <end position="19"/>
    </location>
</feature>
<feature type="region of interest" description="Disordered" evidence="1">
    <location>
        <begin position="1"/>
        <end position="22"/>
    </location>
</feature>
<evidence type="ECO:0000256" key="1">
    <source>
        <dbReference type="SAM" id="MobiDB-lite"/>
    </source>
</evidence>
<dbReference type="EMBL" id="GBRH01260949">
    <property type="protein sequence ID" value="JAD36946.1"/>
    <property type="molecule type" value="Transcribed_RNA"/>
</dbReference>
<accession>A0A0A8ZDR2</accession>
<name>A0A0A8ZDR2_ARUDO</name>
<sequence>MSLLKDLGSLSPSPSPNRSRISHASCVTAPTYSFTTVLQQ</sequence>
<dbReference type="AlphaFoldDB" id="A0A0A8ZDR2"/>
<evidence type="ECO:0000313" key="2">
    <source>
        <dbReference type="EMBL" id="JAD36946.1"/>
    </source>
</evidence>
<organism evidence="2">
    <name type="scientific">Arundo donax</name>
    <name type="common">Giant reed</name>
    <name type="synonym">Donax arundinaceus</name>
    <dbReference type="NCBI Taxonomy" id="35708"/>
    <lineage>
        <taxon>Eukaryota</taxon>
        <taxon>Viridiplantae</taxon>
        <taxon>Streptophyta</taxon>
        <taxon>Embryophyta</taxon>
        <taxon>Tracheophyta</taxon>
        <taxon>Spermatophyta</taxon>
        <taxon>Magnoliopsida</taxon>
        <taxon>Liliopsida</taxon>
        <taxon>Poales</taxon>
        <taxon>Poaceae</taxon>
        <taxon>PACMAD clade</taxon>
        <taxon>Arundinoideae</taxon>
        <taxon>Arundineae</taxon>
        <taxon>Arundo</taxon>
    </lineage>
</organism>
<proteinExistence type="predicted"/>